<dbReference type="RefSeq" id="WP_184880053.1">
    <property type="nucleotide sequence ID" value="NZ_BOOV01000049.1"/>
</dbReference>
<name>A0A7W7D6L6_9ACTN</name>
<comment type="caution">
    <text evidence="2">The sequence shown here is derived from an EMBL/GenBank/DDBJ whole genome shotgun (WGS) entry which is preliminary data.</text>
</comment>
<evidence type="ECO:0000313" key="2">
    <source>
        <dbReference type="EMBL" id="MBB4701157.1"/>
    </source>
</evidence>
<feature type="transmembrane region" description="Helical" evidence="1">
    <location>
        <begin position="96"/>
        <end position="115"/>
    </location>
</feature>
<organism evidence="2 3">
    <name type="scientific">Sphaerisporangium siamense</name>
    <dbReference type="NCBI Taxonomy" id="795645"/>
    <lineage>
        <taxon>Bacteria</taxon>
        <taxon>Bacillati</taxon>
        <taxon>Actinomycetota</taxon>
        <taxon>Actinomycetes</taxon>
        <taxon>Streptosporangiales</taxon>
        <taxon>Streptosporangiaceae</taxon>
        <taxon>Sphaerisporangium</taxon>
    </lineage>
</organism>
<dbReference type="EMBL" id="JACHND010000001">
    <property type="protein sequence ID" value="MBB4701157.1"/>
    <property type="molecule type" value="Genomic_DNA"/>
</dbReference>
<keyword evidence="3" id="KW-1185">Reference proteome</keyword>
<evidence type="ECO:0000313" key="3">
    <source>
        <dbReference type="Proteomes" id="UP000542210"/>
    </source>
</evidence>
<protein>
    <recommendedName>
        <fullName evidence="4">Integral membrane protein</fullName>
    </recommendedName>
</protein>
<feature type="transmembrane region" description="Helical" evidence="1">
    <location>
        <begin position="45"/>
        <end position="66"/>
    </location>
</feature>
<dbReference type="Proteomes" id="UP000542210">
    <property type="component" value="Unassembled WGS sequence"/>
</dbReference>
<keyword evidence="1" id="KW-1133">Transmembrane helix</keyword>
<evidence type="ECO:0000256" key="1">
    <source>
        <dbReference type="SAM" id="Phobius"/>
    </source>
</evidence>
<keyword evidence="1" id="KW-0812">Transmembrane</keyword>
<reference evidence="2 3" key="1">
    <citation type="submission" date="2020-08" db="EMBL/GenBank/DDBJ databases">
        <title>Sequencing the genomes of 1000 actinobacteria strains.</title>
        <authorList>
            <person name="Klenk H.-P."/>
        </authorList>
    </citation>
    <scope>NUCLEOTIDE SEQUENCE [LARGE SCALE GENOMIC DNA]</scope>
    <source>
        <strain evidence="2 3">DSM 45784</strain>
    </source>
</reference>
<feature type="transmembrane region" description="Helical" evidence="1">
    <location>
        <begin position="73"/>
        <end position="90"/>
    </location>
</feature>
<proteinExistence type="predicted"/>
<evidence type="ECO:0008006" key="4">
    <source>
        <dbReference type="Google" id="ProtNLM"/>
    </source>
</evidence>
<gene>
    <name evidence="2" type="ORF">BJ982_002701</name>
</gene>
<sequence>MVNRPVTLPVAAAVLAAEGLTAIGLGGYAGVETIIGSPADVSSSIVVSAFGVAVGAALLWVAWGVLRAARWSRAPGVVTQIFALPVAVSLVQSEQYVPGALLIVFAVAGLVTLLAPPTTRAMIKD</sequence>
<dbReference type="AlphaFoldDB" id="A0A7W7D6L6"/>
<accession>A0A7W7D6L6</accession>
<keyword evidence="1" id="KW-0472">Membrane</keyword>